<proteinExistence type="predicted"/>
<name>A0ACC1S419_9HYPO</name>
<dbReference type="EMBL" id="JANRMS010001036">
    <property type="protein sequence ID" value="KAJ3531691.1"/>
    <property type="molecule type" value="Genomic_DNA"/>
</dbReference>
<protein>
    <submittedName>
        <fullName evidence="1">Uncharacterized protein</fullName>
    </submittedName>
</protein>
<evidence type="ECO:0000313" key="2">
    <source>
        <dbReference type="Proteomes" id="UP001148629"/>
    </source>
</evidence>
<reference evidence="1" key="1">
    <citation type="submission" date="2022-08" db="EMBL/GenBank/DDBJ databases">
        <title>Genome Sequence of Fusarium decemcellulare.</title>
        <authorList>
            <person name="Buettner E."/>
        </authorList>
    </citation>
    <scope>NUCLEOTIDE SEQUENCE</scope>
    <source>
        <strain evidence="1">Babe19</strain>
    </source>
</reference>
<dbReference type="Proteomes" id="UP001148629">
    <property type="component" value="Unassembled WGS sequence"/>
</dbReference>
<keyword evidence="2" id="KW-1185">Reference proteome</keyword>
<comment type="caution">
    <text evidence="1">The sequence shown here is derived from an EMBL/GenBank/DDBJ whole genome shotgun (WGS) entry which is preliminary data.</text>
</comment>
<accession>A0ACC1S419</accession>
<evidence type="ECO:0000313" key="1">
    <source>
        <dbReference type="EMBL" id="KAJ3531691.1"/>
    </source>
</evidence>
<sequence length="196" mass="21182">MAFRLAALLVLATPSLCQTVRIFREIPGDVDQCVRPCLYRPDNPNADLGTVLDCGVPYKEECYCATDSNKAKLVSEHIDSCAQASCSEGSESQDAETMRSYYASYCMGNGYAADLMEEWYTGTVVEATGTGRDMWGWASATNTRAGIFDDGDRETTITAAPGNDKSNPDDANSACSMSVGFLFTGIPLLVVLFQQT</sequence>
<gene>
    <name evidence="1" type="ORF">NM208_g8767</name>
</gene>
<organism evidence="1 2">
    <name type="scientific">Fusarium decemcellulare</name>
    <dbReference type="NCBI Taxonomy" id="57161"/>
    <lineage>
        <taxon>Eukaryota</taxon>
        <taxon>Fungi</taxon>
        <taxon>Dikarya</taxon>
        <taxon>Ascomycota</taxon>
        <taxon>Pezizomycotina</taxon>
        <taxon>Sordariomycetes</taxon>
        <taxon>Hypocreomycetidae</taxon>
        <taxon>Hypocreales</taxon>
        <taxon>Nectriaceae</taxon>
        <taxon>Fusarium</taxon>
        <taxon>Fusarium decemcellulare species complex</taxon>
    </lineage>
</organism>